<evidence type="ECO:0000313" key="2">
    <source>
        <dbReference type="EMBL" id="KAJ3479677.1"/>
    </source>
</evidence>
<name>A0AAD5UWI8_9APHY</name>
<gene>
    <name evidence="2" type="ORF">NLI96_g8894</name>
</gene>
<reference evidence="2" key="1">
    <citation type="submission" date="2022-07" db="EMBL/GenBank/DDBJ databases">
        <title>Genome Sequence of Physisporinus lineatus.</title>
        <authorList>
            <person name="Buettner E."/>
        </authorList>
    </citation>
    <scope>NUCLEOTIDE SEQUENCE</scope>
    <source>
        <strain evidence="2">VT162</strain>
    </source>
</reference>
<protein>
    <submittedName>
        <fullName evidence="2">Uncharacterized protein</fullName>
    </submittedName>
</protein>
<comment type="caution">
    <text evidence="2">The sequence shown here is derived from an EMBL/GenBank/DDBJ whole genome shotgun (WGS) entry which is preliminary data.</text>
</comment>
<accession>A0AAD5UWI8</accession>
<organism evidence="2 3">
    <name type="scientific">Meripilus lineatus</name>
    <dbReference type="NCBI Taxonomy" id="2056292"/>
    <lineage>
        <taxon>Eukaryota</taxon>
        <taxon>Fungi</taxon>
        <taxon>Dikarya</taxon>
        <taxon>Basidiomycota</taxon>
        <taxon>Agaricomycotina</taxon>
        <taxon>Agaricomycetes</taxon>
        <taxon>Polyporales</taxon>
        <taxon>Meripilaceae</taxon>
        <taxon>Meripilus</taxon>
    </lineage>
</organism>
<dbReference type="EMBL" id="JANAWD010000424">
    <property type="protein sequence ID" value="KAJ3479677.1"/>
    <property type="molecule type" value="Genomic_DNA"/>
</dbReference>
<proteinExistence type="predicted"/>
<sequence length="121" mass="14510">MRKSKVTIRLRFSPFTNSFQLIAFPHLALSERNLRDKSHAVMIGVSGDTRYSMMFQWFKLQKYADYYLVPSFTAQPKRMAKLRLPIVPGTEWEDIFMQERLQDEDDDEEDKDEDEEPLHYR</sequence>
<keyword evidence="3" id="KW-1185">Reference proteome</keyword>
<evidence type="ECO:0000313" key="3">
    <source>
        <dbReference type="Proteomes" id="UP001212997"/>
    </source>
</evidence>
<dbReference type="Proteomes" id="UP001212997">
    <property type="component" value="Unassembled WGS sequence"/>
</dbReference>
<evidence type="ECO:0000256" key="1">
    <source>
        <dbReference type="SAM" id="MobiDB-lite"/>
    </source>
</evidence>
<dbReference type="AlphaFoldDB" id="A0AAD5UWI8"/>
<feature type="region of interest" description="Disordered" evidence="1">
    <location>
        <begin position="98"/>
        <end position="121"/>
    </location>
</feature>